<evidence type="ECO:0000256" key="5">
    <source>
        <dbReference type="ARBA" id="ARBA00023273"/>
    </source>
</evidence>
<evidence type="ECO:0000256" key="3">
    <source>
        <dbReference type="ARBA" id="ARBA00022737"/>
    </source>
</evidence>
<dbReference type="InterPro" id="IPR050576">
    <property type="entry name" value="Cilia_flagella_integrity"/>
</dbReference>
<dbReference type="InterPro" id="IPR032675">
    <property type="entry name" value="LRR_dom_sf"/>
</dbReference>
<dbReference type="FunFam" id="3.80.10.10:FF:000166">
    <property type="entry name" value="Dynein assembly factor 1, axonemal"/>
    <property type="match status" value="1"/>
</dbReference>
<evidence type="ECO:0000313" key="8">
    <source>
        <dbReference type="WBParaSite" id="maker-uti_cns_0000946-snap-gene-1.13-mRNA-1"/>
    </source>
</evidence>
<keyword evidence="3" id="KW-0677">Repeat</keyword>
<dbReference type="SUPFAM" id="SSF52075">
    <property type="entry name" value="Outer arm dynein light chain 1"/>
    <property type="match status" value="1"/>
</dbReference>
<accession>A0A1I8G661</accession>
<comment type="subcellular location">
    <subcellularLocation>
        <location evidence="1">Cell projection</location>
        <location evidence="1">Cilium</location>
    </subcellularLocation>
</comment>
<protein>
    <submittedName>
        <fullName evidence="8">Dynein axonemal assembly factor 1 homolog</fullName>
    </submittedName>
</protein>
<evidence type="ECO:0000256" key="4">
    <source>
        <dbReference type="ARBA" id="ARBA00023069"/>
    </source>
</evidence>
<dbReference type="PROSITE" id="PS51450">
    <property type="entry name" value="LRR"/>
    <property type="match status" value="3"/>
</dbReference>
<dbReference type="Pfam" id="PF14580">
    <property type="entry name" value="LRR_9"/>
    <property type="match status" value="1"/>
</dbReference>
<dbReference type="Gene3D" id="3.80.10.10">
    <property type="entry name" value="Ribonuclease Inhibitor"/>
    <property type="match status" value="1"/>
</dbReference>
<feature type="region of interest" description="Disordered" evidence="6">
    <location>
        <begin position="1"/>
        <end position="37"/>
    </location>
</feature>
<evidence type="ECO:0000313" key="7">
    <source>
        <dbReference type="Proteomes" id="UP000095280"/>
    </source>
</evidence>
<dbReference type="WBParaSite" id="maker-uti_cns_0000946-snap-gene-1.13-mRNA-1">
    <property type="protein sequence ID" value="maker-uti_cns_0000946-snap-gene-1.13-mRNA-1"/>
    <property type="gene ID" value="maker-uti_cns_0000946-snap-gene-1.13"/>
</dbReference>
<evidence type="ECO:0000256" key="2">
    <source>
        <dbReference type="ARBA" id="ARBA00022614"/>
    </source>
</evidence>
<reference evidence="8" key="1">
    <citation type="submission" date="2016-11" db="UniProtKB">
        <authorList>
            <consortium name="WormBaseParasite"/>
        </authorList>
    </citation>
    <scope>IDENTIFICATION</scope>
</reference>
<sequence length="613" mass="68607">MAAAVAETALVPTVATQQQPPAEDTQPKDDSNLYSSRLPRMTKEELKRICKELKLYLTPHLNDILYLHYKGYARIENLEEYTGLRCLFLECNGIRKLENLDAQTEMRCLYMAKNLVERIENLDSMVNLDTIDLSHNSLERIENLSNLTKLTKVILAHNKISSIEDLKGLLDCPSLTVVDLQHNKIEDAQVIDEIFVKMPNLRVLYLQGNPVVKQIKFYRKTLTHKLPNLTYLDDRPVFPNDRRYAEAYFSGGAEAERAERKLVQEEEQQKTMASVEWLLRKRQKNEVATAQAKAEAAAVSRGEDPASVPPVDPAKCDWLYGDHVTSDTNSDGFVDVIEADPPTGDAGDAVDNLPMIAPRQNDGGGIFSSVAKDAEEPAADSSILLLGNSQPSEDRDAAAPAVKKSPLIVELDDIQPTVDEQISTTKEPAAAPVESSSTLSMTEIRDALEHPSLVILSRLSRAHRLPSRQPLSQIVRSFAAPPPGGAAGKKLKGKGVAAISTKKEHPVETDVNKLATHLCINYYVDGEYIPLKPKDSYPDWLFELSTEMEPRPLEDLEPDSEIYWRHVIQAKMKDVFKLGKMDGWIKPDHVHETNQLERFYGETYHEVLSHEAS</sequence>
<organism evidence="7 8">
    <name type="scientific">Macrostomum lignano</name>
    <dbReference type="NCBI Taxonomy" id="282301"/>
    <lineage>
        <taxon>Eukaryota</taxon>
        <taxon>Metazoa</taxon>
        <taxon>Spiralia</taxon>
        <taxon>Lophotrochozoa</taxon>
        <taxon>Platyhelminthes</taxon>
        <taxon>Rhabditophora</taxon>
        <taxon>Macrostomorpha</taxon>
        <taxon>Macrostomida</taxon>
        <taxon>Macrostomidae</taxon>
        <taxon>Macrostomum</taxon>
    </lineage>
</organism>
<evidence type="ECO:0000256" key="1">
    <source>
        <dbReference type="ARBA" id="ARBA00004138"/>
    </source>
</evidence>
<dbReference type="AlphaFoldDB" id="A0A1I8G661"/>
<proteinExistence type="predicted"/>
<dbReference type="SMART" id="SM00365">
    <property type="entry name" value="LRR_SD22"/>
    <property type="match status" value="4"/>
</dbReference>
<name>A0A1I8G661_9PLAT</name>
<keyword evidence="5" id="KW-0966">Cell projection</keyword>
<dbReference type="PANTHER" id="PTHR45973:SF9">
    <property type="entry name" value="LEUCINE-RICH REPEAT-CONTAINING PROTEIN 46"/>
    <property type="match status" value="1"/>
</dbReference>
<keyword evidence="2" id="KW-0433">Leucine-rich repeat</keyword>
<evidence type="ECO:0000256" key="6">
    <source>
        <dbReference type="SAM" id="MobiDB-lite"/>
    </source>
</evidence>
<keyword evidence="4" id="KW-0969">Cilium</keyword>
<dbReference type="InterPro" id="IPR001611">
    <property type="entry name" value="Leu-rich_rpt"/>
</dbReference>
<dbReference type="Proteomes" id="UP000095280">
    <property type="component" value="Unplaced"/>
</dbReference>
<dbReference type="PANTHER" id="PTHR45973">
    <property type="entry name" value="PROTEIN PHOSPHATASE 1 REGULATORY SUBUNIT SDS22-RELATED"/>
    <property type="match status" value="1"/>
</dbReference>
<keyword evidence="7" id="KW-1185">Reference proteome</keyword>